<evidence type="ECO:0000256" key="5">
    <source>
        <dbReference type="ARBA" id="ARBA00023239"/>
    </source>
</evidence>
<dbReference type="AlphaFoldDB" id="A0A165PSZ0"/>
<evidence type="ECO:0000313" key="7">
    <source>
        <dbReference type="EMBL" id="KZT21453.1"/>
    </source>
</evidence>
<dbReference type="SUPFAM" id="SSF48576">
    <property type="entry name" value="Terpenoid synthases"/>
    <property type="match status" value="1"/>
</dbReference>
<keyword evidence="8" id="KW-1185">Reference proteome</keyword>
<keyword evidence="3 6" id="KW-0479">Metal-binding</keyword>
<comment type="cofactor">
    <cofactor evidence="1 6">
        <name>Mg(2+)</name>
        <dbReference type="ChEBI" id="CHEBI:18420"/>
    </cofactor>
</comment>
<comment type="similarity">
    <text evidence="2 6">Belongs to the terpene synthase family.</text>
</comment>
<keyword evidence="5 6" id="KW-0456">Lyase</keyword>
<dbReference type="InParanoid" id="A0A165PSZ0"/>
<dbReference type="Pfam" id="PF19086">
    <property type="entry name" value="Terpene_syn_C_2"/>
    <property type="match status" value="1"/>
</dbReference>
<keyword evidence="4 6" id="KW-0460">Magnesium</keyword>
<dbReference type="PANTHER" id="PTHR35201">
    <property type="entry name" value="TERPENE SYNTHASE"/>
    <property type="match status" value="1"/>
</dbReference>
<dbReference type="GO" id="GO:0010333">
    <property type="term" value="F:terpene synthase activity"/>
    <property type="evidence" value="ECO:0007669"/>
    <property type="project" value="InterPro"/>
</dbReference>
<dbReference type="GO" id="GO:0008299">
    <property type="term" value="P:isoprenoid biosynthetic process"/>
    <property type="evidence" value="ECO:0007669"/>
    <property type="project" value="UniProtKB-ARBA"/>
</dbReference>
<dbReference type="OrthoDB" id="6486656at2759"/>
<name>A0A165PSZ0_9AGAM</name>
<reference evidence="7 8" key="1">
    <citation type="journal article" date="2016" name="Mol. Biol. Evol.">
        <title>Comparative Genomics of Early-Diverging Mushroom-Forming Fungi Provides Insights into the Origins of Lignocellulose Decay Capabilities.</title>
        <authorList>
            <person name="Nagy L.G."/>
            <person name="Riley R."/>
            <person name="Tritt A."/>
            <person name="Adam C."/>
            <person name="Daum C."/>
            <person name="Floudas D."/>
            <person name="Sun H."/>
            <person name="Yadav J.S."/>
            <person name="Pangilinan J."/>
            <person name="Larsson K.H."/>
            <person name="Matsuura K."/>
            <person name="Barry K."/>
            <person name="Labutti K."/>
            <person name="Kuo R."/>
            <person name="Ohm R.A."/>
            <person name="Bhattacharya S.S."/>
            <person name="Shirouzu T."/>
            <person name="Yoshinaga Y."/>
            <person name="Martin F.M."/>
            <person name="Grigoriev I.V."/>
            <person name="Hibbett D.S."/>
        </authorList>
    </citation>
    <scope>NUCLEOTIDE SEQUENCE [LARGE SCALE GENOMIC DNA]</scope>
    <source>
        <strain evidence="7 8">HHB14362 ss-1</strain>
    </source>
</reference>
<dbReference type="Proteomes" id="UP000076761">
    <property type="component" value="Unassembled WGS sequence"/>
</dbReference>
<evidence type="ECO:0000256" key="6">
    <source>
        <dbReference type="RuleBase" id="RU366034"/>
    </source>
</evidence>
<proteinExistence type="inferred from homology"/>
<dbReference type="PANTHER" id="PTHR35201:SF4">
    <property type="entry name" value="BETA-PINACENE SYNTHASE-RELATED"/>
    <property type="match status" value="1"/>
</dbReference>
<accession>A0A165PSZ0</accession>
<dbReference type="EC" id="4.2.3.-" evidence="6"/>
<evidence type="ECO:0000256" key="4">
    <source>
        <dbReference type="ARBA" id="ARBA00022842"/>
    </source>
</evidence>
<dbReference type="EMBL" id="KV425606">
    <property type="protein sequence ID" value="KZT21453.1"/>
    <property type="molecule type" value="Genomic_DNA"/>
</dbReference>
<evidence type="ECO:0000256" key="2">
    <source>
        <dbReference type="ARBA" id="ARBA00006333"/>
    </source>
</evidence>
<dbReference type="Gene3D" id="1.10.600.10">
    <property type="entry name" value="Farnesyl Diphosphate Synthase"/>
    <property type="match status" value="1"/>
</dbReference>
<organism evidence="7 8">
    <name type="scientific">Neolentinus lepideus HHB14362 ss-1</name>
    <dbReference type="NCBI Taxonomy" id="1314782"/>
    <lineage>
        <taxon>Eukaryota</taxon>
        <taxon>Fungi</taxon>
        <taxon>Dikarya</taxon>
        <taxon>Basidiomycota</taxon>
        <taxon>Agaricomycotina</taxon>
        <taxon>Agaricomycetes</taxon>
        <taxon>Gloeophyllales</taxon>
        <taxon>Gloeophyllaceae</taxon>
        <taxon>Neolentinus</taxon>
    </lineage>
</organism>
<dbReference type="GO" id="GO:0046872">
    <property type="term" value="F:metal ion binding"/>
    <property type="evidence" value="ECO:0007669"/>
    <property type="project" value="UniProtKB-KW"/>
</dbReference>
<evidence type="ECO:0000256" key="3">
    <source>
        <dbReference type="ARBA" id="ARBA00022723"/>
    </source>
</evidence>
<evidence type="ECO:0000313" key="8">
    <source>
        <dbReference type="Proteomes" id="UP000076761"/>
    </source>
</evidence>
<protein>
    <recommendedName>
        <fullName evidence="6">Terpene synthase</fullName>
        <ecNumber evidence="6">4.2.3.-</ecNumber>
    </recommendedName>
</protein>
<dbReference type="InterPro" id="IPR008949">
    <property type="entry name" value="Isoprenoid_synthase_dom_sf"/>
</dbReference>
<dbReference type="InterPro" id="IPR034686">
    <property type="entry name" value="Terpene_cyclase-like_2"/>
</dbReference>
<gene>
    <name evidence="7" type="ORF">NEOLEDRAFT_1181640</name>
</gene>
<evidence type="ECO:0000256" key="1">
    <source>
        <dbReference type="ARBA" id="ARBA00001946"/>
    </source>
</evidence>
<sequence>MSEPVKMLYLPKTMSNWPWPRKINLHYEEVSAESNAWFHGFKTLTKHSQDAFDKCDVGRLASLTYPSALHQEHLRTGCDLMNLFFVIDEYTDVESASVVREMVDVVIDALNNPHKERPEEEIVLGQVAKEFWELAITNASLASQKHFIESFTDHVNSIVLQAEDRDNNKICTIDEYLETRRENVGARPSFFIGELHLNLPDQAFYHPTVKEQEYLIADLLVLDNDIVSFNREQATGDVRHNILTIFMHQFSIDFDGAMKWVCEYHAEIEAKFLDIVKKVPSFGPEVDGELAEYIESIANSPRGNYCWSFEGGQYFGKRGFEIQTTRLVPLMPKIQRDTNLKTDHVVVSLVEL</sequence>